<sequence length="312" mass="34507">MQLKTSQFNKLTLGAALCIFSLTGCQDNSSVDPSVSDLVKGVENSYDNGEKVETKWDGVSERVVTRASDEVIAAITEKTLASYGDFKKRFRTSVYLFDGYGVGVVPEANGCPSWSEKTEIHMDNEDSNTFVAASGWYGAFEYTGGAYNSILRLCQVDGRVLANPYHPHSVVWLGWNLYREYEALTTLFIDNENNNNHNSYSGFLPSPNAVDQNTTLWMASNVTPDVIAHCNCYPTFSGFAYGVFSNQSYNGLATGTYRTDDENGSNTSNLTPVPGYPNVVTVNGYNKRIPGVWVTYDTNKKFDTLFELAKVN</sequence>
<proteinExistence type="predicted"/>
<dbReference type="RefSeq" id="WP_309992287.1">
    <property type="nucleotide sequence ID" value="NZ_JAVDTI010000008.1"/>
</dbReference>
<dbReference type="PROSITE" id="PS51257">
    <property type="entry name" value="PROKAR_LIPOPROTEIN"/>
    <property type="match status" value="1"/>
</dbReference>
<keyword evidence="2" id="KW-1185">Reference proteome</keyword>
<evidence type="ECO:0000313" key="2">
    <source>
        <dbReference type="Proteomes" id="UP001264980"/>
    </source>
</evidence>
<evidence type="ECO:0000313" key="1">
    <source>
        <dbReference type="EMBL" id="MDR6809203.1"/>
    </source>
</evidence>
<dbReference type="EMBL" id="JAVDTI010000008">
    <property type="protein sequence ID" value="MDR6809203.1"/>
    <property type="molecule type" value="Genomic_DNA"/>
</dbReference>
<organism evidence="1 2">
    <name type="scientific">Dyadobacter fermentans</name>
    <dbReference type="NCBI Taxonomy" id="94254"/>
    <lineage>
        <taxon>Bacteria</taxon>
        <taxon>Pseudomonadati</taxon>
        <taxon>Bacteroidota</taxon>
        <taxon>Cytophagia</taxon>
        <taxon>Cytophagales</taxon>
        <taxon>Spirosomataceae</taxon>
        <taxon>Dyadobacter</taxon>
    </lineage>
</organism>
<name>A0ABU1R744_9BACT</name>
<gene>
    <name evidence="1" type="ORF">J2W84_006268</name>
</gene>
<comment type="caution">
    <text evidence="1">The sequence shown here is derived from an EMBL/GenBank/DDBJ whole genome shotgun (WGS) entry which is preliminary data.</text>
</comment>
<dbReference type="Proteomes" id="UP001264980">
    <property type="component" value="Unassembled WGS sequence"/>
</dbReference>
<reference evidence="1 2" key="1">
    <citation type="submission" date="2023-07" db="EMBL/GenBank/DDBJ databases">
        <title>Sorghum-associated microbial communities from plants grown in Nebraska, USA.</title>
        <authorList>
            <person name="Schachtman D."/>
        </authorList>
    </citation>
    <scope>NUCLEOTIDE SEQUENCE [LARGE SCALE GENOMIC DNA]</scope>
    <source>
        <strain evidence="1 2">BE57</strain>
    </source>
</reference>
<protein>
    <submittedName>
        <fullName evidence="1">Uncharacterized protein</fullName>
    </submittedName>
</protein>
<accession>A0ABU1R744</accession>